<keyword evidence="1" id="KW-0472">Membrane</keyword>
<dbReference type="EMBL" id="JAEANY010000003">
    <property type="protein sequence ID" value="MBH5322896.1"/>
    <property type="molecule type" value="Genomic_DNA"/>
</dbReference>
<keyword evidence="1" id="KW-1133">Transmembrane helix</keyword>
<feature type="transmembrane region" description="Helical" evidence="1">
    <location>
        <begin position="12"/>
        <end position="32"/>
    </location>
</feature>
<accession>A0ABS0N534</accession>
<proteinExistence type="predicted"/>
<evidence type="ECO:0000313" key="2">
    <source>
        <dbReference type="EMBL" id="MBH5322896.1"/>
    </source>
</evidence>
<evidence type="ECO:0000313" key="3">
    <source>
        <dbReference type="Proteomes" id="UP000602442"/>
    </source>
</evidence>
<organism evidence="2 3">
    <name type="scientific">Aurantiacibacter sediminis</name>
    <dbReference type="NCBI Taxonomy" id="2793064"/>
    <lineage>
        <taxon>Bacteria</taxon>
        <taxon>Pseudomonadati</taxon>
        <taxon>Pseudomonadota</taxon>
        <taxon>Alphaproteobacteria</taxon>
        <taxon>Sphingomonadales</taxon>
        <taxon>Erythrobacteraceae</taxon>
        <taxon>Aurantiacibacter</taxon>
    </lineage>
</organism>
<evidence type="ECO:0008006" key="4">
    <source>
        <dbReference type="Google" id="ProtNLM"/>
    </source>
</evidence>
<protein>
    <recommendedName>
        <fullName evidence="4">Heme exporter protein D</fullName>
    </recommendedName>
</protein>
<dbReference type="RefSeq" id="WP_197921627.1">
    <property type="nucleotide sequence ID" value="NZ_CAWPTA010000008.1"/>
</dbReference>
<keyword evidence="3" id="KW-1185">Reference proteome</keyword>
<dbReference type="Proteomes" id="UP000602442">
    <property type="component" value="Unassembled WGS sequence"/>
</dbReference>
<sequence length="46" mass="5257">MRESLDQMLFVYAAFAVTIIATLLLVGQSWLTMRKAEARRDKVKGK</sequence>
<evidence type="ECO:0000256" key="1">
    <source>
        <dbReference type="SAM" id="Phobius"/>
    </source>
</evidence>
<reference evidence="2 3" key="1">
    <citation type="submission" date="2020-11" db="EMBL/GenBank/DDBJ databases">
        <title>Erythrobacter sediminis sp. nov., a marine bacterium from a tidal flat of Garorim Bay.</title>
        <authorList>
            <person name="Kim D."/>
            <person name="Yoo Y."/>
            <person name="Kim J.-J."/>
        </authorList>
    </citation>
    <scope>NUCLEOTIDE SEQUENCE [LARGE SCALE GENOMIC DNA]</scope>
    <source>
        <strain evidence="2 3">JGD-13</strain>
    </source>
</reference>
<keyword evidence="1" id="KW-0812">Transmembrane</keyword>
<name>A0ABS0N534_9SPHN</name>
<comment type="caution">
    <text evidence="2">The sequence shown here is derived from an EMBL/GenBank/DDBJ whole genome shotgun (WGS) entry which is preliminary data.</text>
</comment>
<gene>
    <name evidence="2" type="ORF">I5L03_09890</name>
</gene>